<protein>
    <submittedName>
        <fullName evidence="1">Uncharacterized protein</fullName>
    </submittedName>
</protein>
<comment type="caution">
    <text evidence="1">The sequence shown here is derived from an EMBL/GenBank/DDBJ whole genome shotgun (WGS) entry which is preliminary data.</text>
</comment>
<keyword evidence="2" id="KW-1185">Reference proteome</keyword>
<organism evidence="1 2">
    <name type="scientific">Pistacia atlantica</name>
    <dbReference type="NCBI Taxonomy" id="434234"/>
    <lineage>
        <taxon>Eukaryota</taxon>
        <taxon>Viridiplantae</taxon>
        <taxon>Streptophyta</taxon>
        <taxon>Embryophyta</taxon>
        <taxon>Tracheophyta</taxon>
        <taxon>Spermatophyta</taxon>
        <taxon>Magnoliopsida</taxon>
        <taxon>eudicotyledons</taxon>
        <taxon>Gunneridae</taxon>
        <taxon>Pentapetalae</taxon>
        <taxon>rosids</taxon>
        <taxon>malvids</taxon>
        <taxon>Sapindales</taxon>
        <taxon>Anacardiaceae</taxon>
        <taxon>Pistacia</taxon>
    </lineage>
</organism>
<name>A0ACC1BEG4_9ROSI</name>
<dbReference type="EMBL" id="CM047901">
    <property type="protein sequence ID" value="KAJ0097238.1"/>
    <property type="molecule type" value="Genomic_DNA"/>
</dbReference>
<accession>A0ACC1BEG4</accession>
<dbReference type="Proteomes" id="UP001164250">
    <property type="component" value="Chromosome 5"/>
</dbReference>
<reference evidence="2" key="1">
    <citation type="journal article" date="2023" name="G3 (Bethesda)">
        <title>Genome assembly and association tests identify interacting loci associated with vigor, precocity, and sex in interspecific pistachio rootstocks.</title>
        <authorList>
            <person name="Palmer W."/>
            <person name="Jacygrad E."/>
            <person name="Sagayaradj S."/>
            <person name="Cavanaugh K."/>
            <person name="Han R."/>
            <person name="Bertier L."/>
            <person name="Beede B."/>
            <person name="Kafkas S."/>
            <person name="Golino D."/>
            <person name="Preece J."/>
            <person name="Michelmore R."/>
        </authorList>
    </citation>
    <scope>NUCLEOTIDE SEQUENCE [LARGE SCALE GENOMIC DNA]</scope>
</reference>
<proteinExistence type="predicted"/>
<gene>
    <name evidence="1" type="ORF">Patl1_27431</name>
</gene>
<evidence type="ECO:0000313" key="2">
    <source>
        <dbReference type="Proteomes" id="UP001164250"/>
    </source>
</evidence>
<sequence length="82" mass="9144">MYSFWLKCKCWRPPSCFSKSQQDKSSEISIERKGDYKVDLEAKNVFGETPLHVAAKNGCKEAARLLLAHGAPVEAKTKALSN</sequence>
<evidence type="ECO:0000313" key="1">
    <source>
        <dbReference type="EMBL" id="KAJ0097238.1"/>
    </source>
</evidence>